<dbReference type="AlphaFoldDB" id="A0A3E2GZH2"/>
<dbReference type="InterPro" id="IPR029058">
    <property type="entry name" value="AB_hydrolase_fold"/>
</dbReference>
<feature type="domain" description="AB hydrolase-1" evidence="3">
    <location>
        <begin position="33"/>
        <end position="142"/>
    </location>
</feature>
<dbReference type="InterPro" id="IPR000639">
    <property type="entry name" value="Epox_hydrolase-like"/>
</dbReference>
<gene>
    <name evidence="4" type="ORF">B7463_g9909</name>
</gene>
<dbReference type="Pfam" id="PF00561">
    <property type="entry name" value="Abhydrolase_1"/>
    <property type="match status" value="1"/>
</dbReference>
<evidence type="ECO:0000313" key="5">
    <source>
        <dbReference type="Proteomes" id="UP000258309"/>
    </source>
</evidence>
<evidence type="ECO:0000256" key="2">
    <source>
        <dbReference type="ARBA" id="ARBA00038334"/>
    </source>
</evidence>
<feature type="non-terminal residue" evidence="4">
    <location>
        <position position="337"/>
    </location>
</feature>
<organism evidence="4 5">
    <name type="scientific">Scytalidium lignicola</name>
    <name type="common">Hyphomycete</name>
    <dbReference type="NCBI Taxonomy" id="5539"/>
    <lineage>
        <taxon>Eukaryota</taxon>
        <taxon>Fungi</taxon>
        <taxon>Dikarya</taxon>
        <taxon>Ascomycota</taxon>
        <taxon>Pezizomycotina</taxon>
        <taxon>Leotiomycetes</taxon>
        <taxon>Leotiomycetes incertae sedis</taxon>
        <taxon>Scytalidium</taxon>
    </lineage>
</organism>
<dbReference type="Gene3D" id="3.40.50.1820">
    <property type="entry name" value="alpha/beta hydrolase"/>
    <property type="match status" value="1"/>
</dbReference>
<dbReference type="PANTHER" id="PTHR43329">
    <property type="entry name" value="EPOXIDE HYDROLASE"/>
    <property type="match status" value="1"/>
</dbReference>
<keyword evidence="1" id="KW-0378">Hydrolase</keyword>
<evidence type="ECO:0000313" key="4">
    <source>
        <dbReference type="EMBL" id="RFU26427.1"/>
    </source>
</evidence>
<sequence>MATEVPKPNKKLTVPSGNTYAYIHSPPSSMAKPILLFLHGFPSTSADWRYQIPFFKQLGYGLLIPDLLGYGGSSKPTDKTAYMGKKMVDDILAILDHENISGPIVGIAHDWGTYLLSQLAIYNQDRFSKFVFVSAPFTTPANGTTLETVKAINDRTEQMLGYTVFGYWLLFNEETAGKFVGHHRESFLNIVHPANMDAWVTDFAPVGALKKFLEADKKIEMGSYMTPEAVEHHHASFGNDYTAPLNWYKRVLSGLGIEEEKELLEQGKIDDKIKKDTLMVSGLKDPVCIPFQAKSTMPDLVEGELVDVDVDSGHWLFLDKPEEFNKILKGFLERSKA</sequence>
<dbReference type="SUPFAM" id="SSF53474">
    <property type="entry name" value="alpha/beta-Hydrolases"/>
    <property type="match status" value="1"/>
</dbReference>
<protein>
    <recommendedName>
        <fullName evidence="3">AB hydrolase-1 domain-containing protein</fullName>
    </recommendedName>
</protein>
<evidence type="ECO:0000256" key="1">
    <source>
        <dbReference type="ARBA" id="ARBA00022801"/>
    </source>
</evidence>
<dbReference type="EMBL" id="NCSJ02000262">
    <property type="protein sequence ID" value="RFU26427.1"/>
    <property type="molecule type" value="Genomic_DNA"/>
</dbReference>
<feature type="non-terminal residue" evidence="4">
    <location>
        <position position="1"/>
    </location>
</feature>
<proteinExistence type="inferred from homology"/>
<comment type="similarity">
    <text evidence="2">Belongs to the AB hydrolase superfamily. Epoxide hydrolase family.</text>
</comment>
<dbReference type="GO" id="GO:0016787">
    <property type="term" value="F:hydrolase activity"/>
    <property type="evidence" value="ECO:0007669"/>
    <property type="project" value="UniProtKB-KW"/>
</dbReference>
<keyword evidence="5" id="KW-1185">Reference proteome</keyword>
<dbReference type="InterPro" id="IPR000073">
    <property type="entry name" value="AB_hydrolase_1"/>
</dbReference>
<dbReference type="STRING" id="5539.A0A3E2GZH2"/>
<dbReference type="OMA" id="IEHLGPT"/>
<dbReference type="PRINTS" id="PR00412">
    <property type="entry name" value="EPOXHYDRLASE"/>
</dbReference>
<evidence type="ECO:0000259" key="3">
    <source>
        <dbReference type="Pfam" id="PF00561"/>
    </source>
</evidence>
<name>A0A3E2GZH2_SCYLI</name>
<accession>A0A3E2GZH2</accession>
<reference evidence="4 5" key="1">
    <citation type="submission" date="2018-05" db="EMBL/GenBank/DDBJ databases">
        <title>Draft genome sequence of Scytalidium lignicola DSM 105466, a ubiquitous saprotrophic fungus.</title>
        <authorList>
            <person name="Buettner E."/>
            <person name="Gebauer A.M."/>
            <person name="Hofrichter M."/>
            <person name="Liers C."/>
            <person name="Kellner H."/>
        </authorList>
    </citation>
    <scope>NUCLEOTIDE SEQUENCE [LARGE SCALE GENOMIC DNA]</scope>
    <source>
        <strain evidence="4 5">DSM 105466</strain>
    </source>
</reference>
<dbReference type="Proteomes" id="UP000258309">
    <property type="component" value="Unassembled WGS sequence"/>
</dbReference>
<comment type="caution">
    <text evidence="4">The sequence shown here is derived from an EMBL/GenBank/DDBJ whole genome shotgun (WGS) entry which is preliminary data.</text>
</comment>
<dbReference type="OrthoDB" id="284184at2759"/>